<protein>
    <submittedName>
        <fullName evidence="1">Uncharacterized protein</fullName>
    </submittedName>
</protein>
<dbReference type="OrthoDB" id="186944at2759"/>
<dbReference type="AlphaFoldDB" id="A0A9W7A211"/>
<organism evidence="1 2">
    <name type="scientific">Triparma strigata</name>
    <dbReference type="NCBI Taxonomy" id="1606541"/>
    <lineage>
        <taxon>Eukaryota</taxon>
        <taxon>Sar</taxon>
        <taxon>Stramenopiles</taxon>
        <taxon>Ochrophyta</taxon>
        <taxon>Bolidophyceae</taxon>
        <taxon>Parmales</taxon>
        <taxon>Triparmaceae</taxon>
        <taxon>Triparma</taxon>
    </lineage>
</organism>
<dbReference type="EMBL" id="BRXY01000072">
    <property type="protein sequence ID" value="GMH61545.1"/>
    <property type="molecule type" value="Genomic_DNA"/>
</dbReference>
<reference evidence="2" key="1">
    <citation type="journal article" date="2023" name="Commun. Biol.">
        <title>Genome analysis of Parmales, the sister group of diatoms, reveals the evolutionary specialization of diatoms from phago-mixotrophs to photoautotrophs.</title>
        <authorList>
            <person name="Ban H."/>
            <person name="Sato S."/>
            <person name="Yoshikawa S."/>
            <person name="Yamada K."/>
            <person name="Nakamura Y."/>
            <person name="Ichinomiya M."/>
            <person name="Sato N."/>
            <person name="Blanc-Mathieu R."/>
            <person name="Endo H."/>
            <person name="Kuwata A."/>
            <person name="Ogata H."/>
        </authorList>
    </citation>
    <scope>NUCLEOTIDE SEQUENCE [LARGE SCALE GENOMIC DNA]</scope>
    <source>
        <strain evidence="2">NIES 3701</strain>
    </source>
</reference>
<name>A0A9W7A211_9STRA</name>
<accession>A0A9W7A211</accession>
<evidence type="ECO:0000313" key="1">
    <source>
        <dbReference type="EMBL" id="GMH61545.1"/>
    </source>
</evidence>
<sequence>MSQHWRRNQAPAPYIQPWDRQEVAVRMKEQKWRLSKSSINFGGNECDWSTTLRPDFAKGSPVPARPAPPPASGISYNAQQGLYKNESKVSLGSDAVEYVRSNAMPNLQQTHGDWQDYRGKKDEVFAGLIRKSSLKLGSDKWFYTKSTMREMLEESAKYGYAVDMKAIAEQRAKNTEIKKALRRSQITLGTEKTTDYFQANALPNYTSQQVIETRQKSALDPKLAKELRKTNYVLGDDRLMEYTSVMRDQFPVMKNDTDFAAIKKKQAELVTQLRSTQFTIGDGSPVVYKKTSEMKNWYLPETYDRPRTPAL</sequence>
<comment type="caution">
    <text evidence="1">The sequence shown here is derived from an EMBL/GenBank/DDBJ whole genome shotgun (WGS) entry which is preliminary data.</text>
</comment>
<keyword evidence="2" id="KW-1185">Reference proteome</keyword>
<evidence type="ECO:0000313" key="2">
    <source>
        <dbReference type="Proteomes" id="UP001165085"/>
    </source>
</evidence>
<gene>
    <name evidence="1" type="ORF">TrST_g9086</name>
</gene>
<proteinExistence type="predicted"/>
<dbReference type="Proteomes" id="UP001165085">
    <property type="component" value="Unassembled WGS sequence"/>
</dbReference>